<feature type="compositionally biased region" description="Polar residues" evidence="1">
    <location>
        <begin position="483"/>
        <end position="496"/>
    </location>
</feature>
<feature type="compositionally biased region" description="Basic and acidic residues" evidence="1">
    <location>
        <begin position="273"/>
        <end position="285"/>
    </location>
</feature>
<feature type="compositionally biased region" description="Basic and acidic residues" evidence="1">
    <location>
        <begin position="555"/>
        <end position="569"/>
    </location>
</feature>
<dbReference type="RefSeq" id="XP_060287022.1">
    <property type="nucleotide sequence ID" value="XM_060422744.1"/>
</dbReference>
<feature type="region of interest" description="Disordered" evidence="1">
    <location>
        <begin position="154"/>
        <end position="842"/>
    </location>
</feature>
<dbReference type="InterPro" id="IPR035892">
    <property type="entry name" value="C2_domain_sf"/>
</dbReference>
<evidence type="ECO:0000313" key="3">
    <source>
        <dbReference type="EMBL" id="KAK1770809.1"/>
    </source>
</evidence>
<sequence length="947" mass="103085">MAAKAKAHPLNGMHTAGIYSDMTIDGPPIGTLVVVVDRAKNLPNRKTIGKQDPYCAARLGKEARKTNTDIRGGQTPKWDQELRFNVHDSPDYYQLKVSVFNDDKKTDLIGEAWIDLREVVVPGGGQNDLWHQLTCKGKYAGDIRIEITYYDTRPKPEKPAVKARQPGPSEVDGSRSQQRSVPKRRPLPSDPVTGKVPVQQTPDFVQTPQRPQPNPSTSYVPNQSPLQQVEYKTPPPASSRYQQQDHQSPGLSNSGYGAPVQRAEPSMSQYHTPEQHDRYSVHPDDISPNYRQQSYERQNSRHGSDAYMLQMSESPAPLEDDRPPPPPVHRSRNNSGMTQEQGLRNSFDSVAAKGTPPTMRQDVLRNEAHRRSVPATYPGRPTYKAYDSAPAAPAAAQFSGEEYHHHSSPPAHYAYDPTCDLSNRSMQPTVEDAPDSPDNMLVSSFRRSGSRMPQYEPEFDPVASPAPLNVGSRGRDSGRDSTGYYNPNAYQSSDSAMISRDLDHPSQATSDSYNAQGQLLLPYRSELDDTSNTYDLPPVPASLVPGMDPSLVQEISHRINEDRRMERHYTQPAMSTPPRGRQMNGLPSNYASNGSPVPYTTPPQPQHHSRSPVPYSGGSTTAEAARSGSVSPMPQRDLSPNPRHTIRRKSISPAPPLSDGRRLSGVPFGPDSYDALNPSLPSATSEQSVSRPDYNESRGKIITYDGREVDPSDHLPMDTWAPEPEPKNKKPPGPSSSRPSPGGPQALPPSGRRQLRIAGRPQSMAPSSGYISQDISFADSPAPSTPASTGRNRLQKKSNRASAMPVMAGANGSPGGDPFASHGSSPLAPLPHHQDNFTPPRTLARASTFDYPSENHAPMYGSSPGERTRAGTYGGNNGPPIPAKVPLALTSPPSMSGALPASRSMGYDEWGSAGAGGGDLSLLEEMRQIDIGTGRSRRRGHGYGHGY</sequence>
<dbReference type="Gene3D" id="2.60.40.150">
    <property type="entry name" value="C2 domain"/>
    <property type="match status" value="1"/>
</dbReference>
<feature type="compositionally biased region" description="Polar residues" evidence="1">
    <location>
        <begin position="506"/>
        <end position="517"/>
    </location>
</feature>
<feature type="compositionally biased region" description="Polar residues" evidence="1">
    <location>
        <begin position="585"/>
        <end position="595"/>
    </location>
</feature>
<protein>
    <recommendedName>
        <fullName evidence="2">C2 domain-containing protein</fullName>
    </recommendedName>
</protein>
<feature type="compositionally biased region" description="Basic and acidic residues" evidence="1">
    <location>
        <begin position="693"/>
        <end position="716"/>
    </location>
</feature>
<comment type="caution">
    <text evidence="3">The sequence shown here is derived from an EMBL/GenBank/DDBJ whole genome shotgun (WGS) entry which is preliminary data.</text>
</comment>
<gene>
    <name evidence="3" type="ORF">QBC33DRAFT_217338</name>
</gene>
<feature type="compositionally biased region" description="Polar residues" evidence="1">
    <location>
        <begin position="617"/>
        <end position="632"/>
    </location>
</feature>
<dbReference type="InterPro" id="IPR000008">
    <property type="entry name" value="C2_dom"/>
</dbReference>
<feature type="compositionally biased region" description="Polar residues" evidence="1">
    <location>
        <begin position="239"/>
        <end position="255"/>
    </location>
</feature>
<feature type="compositionally biased region" description="Polar residues" evidence="1">
    <location>
        <begin position="333"/>
        <end position="348"/>
    </location>
</feature>
<dbReference type="GeneID" id="85305931"/>
<keyword evidence="4" id="KW-1185">Reference proteome</keyword>
<feature type="compositionally biased region" description="Low complexity" evidence="1">
    <location>
        <begin position="735"/>
        <end position="744"/>
    </location>
</feature>
<dbReference type="PROSITE" id="PS50004">
    <property type="entry name" value="C2"/>
    <property type="match status" value="1"/>
</dbReference>
<dbReference type="CDD" id="cd08681">
    <property type="entry name" value="C2_fungal_Inn1p-like"/>
    <property type="match status" value="1"/>
</dbReference>
<organism evidence="3 4">
    <name type="scientific">Phialemonium atrogriseum</name>
    <dbReference type="NCBI Taxonomy" id="1093897"/>
    <lineage>
        <taxon>Eukaryota</taxon>
        <taxon>Fungi</taxon>
        <taxon>Dikarya</taxon>
        <taxon>Ascomycota</taxon>
        <taxon>Pezizomycotina</taxon>
        <taxon>Sordariomycetes</taxon>
        <taxon>Sordariomycetidae</taxon>
        <taxon>Cephalothecales</taxon>
        <taxon>Cephalothecaceae</taxon>
        <taxon>Phialemonium</taxon>
    </lineage>
</organism>
<dbReference type="SMART" id="SM00239">
    <property type="entry name" value="C2"/>
    <property type="match status" value="1"/>
</dbReference>
<dbReference type="InterPro" id="IPR037791">
    <property type="entry name" value="C2_fungal_Inn1"/>
</dbReference>
<feature type="compositionally biased region" description="Polar residues" evidence="1">
    <location>
        <begin position="198"/>
        <end position="227"/>
    </location>
</feature>
<name>A0AAJ0C8W6_9PEZI</name>
<dbReference type="Pfam" id="PF00168">
    <property type="entry name" value="C2"/>
    <property type="match status" value="1"/>
</dbReference>
<dbReference type="Proteomes" id="UP001244011">
    <property type="component" value="Unassembled WGS sequence"/>
</dbReference>
<dbReference type="AlphaFoldDB" id="A0AAJ0C8W6"/>
<evidence type="ECO:0000259" key="2">
    <source>
        <dbReference type="PROSITE" id="PS50004"/>
    </source>
</evidence>
<proteinExistence type="predicted"/>
<dbReference type="PANTHER" id="PTHR47052:SF3">
    <property type="entry name" value="INGRESSION PROTEIN 1"/>
    <property type="match status" value="1"/>
</dbReference>
<feature type="compositionally biased region" description="Polar residues" evidence="1">
    <location>
        <begin position="679"/>
        <end position="690"/>
    </location>
</feature>
<dbReference type="SUPFAM" id="SSF49562">
    <property type="entry name" value="C2 domain (Calcium/lipid-binding domain, CaLB)"/>
    <property type="match status" value="1"/>
</dbReference>
<accession>A0AAJ0C8W6</accession>
<evidence type="ECO:0000256" key="1">
    <source>
        <dbReference type="SAM" id="MobiDB-lite"/>
    </source>
</evidence>
<feature type="domain" description="C2" evidence="2">
    <location>
        <begin position="9"/>
        <end position="131"/>
    </location>
</feature>
<dbReference type="InterPro" id="IPR052981">
    <property type="entry name" value="Ingression_C2_domain"/>
</dbReference>
<evidence type="ECO:0000313" key="4">
    <source>
        <dbReference type="Proteomes" id="UP001244011"/>
    </source>
</evidence>
<feature type="compositionally biased region" description="Polar residues" evidence="1">
    <location>
        <begin position="764"/>
        <end position="775"/>
    </location>
</feature>
<dbReference type="PANTHER" id="PTHR47052">
    <property type="entry name" value="CONSERVED SERINE PROLINE-RICH PROTEIN (AFU_ORTHOLOGUE AFUA_2G01790)"/>
    <property type="match status" value="1"/>
</dbReference>
<reference evidence="3" key="1">
    <citation type="submission" date="2023-06" db="EMBL/GenBank/DDBJ databases">
        <title>Genome-scale phylogeny and comparative genomics of the fungal order Sordariales.</title>
        <authorList>
            <consortium name="Lawrence Berkeley National Laboratory"/>
            <person name="Hensen N."/>
            <person name="Bonometti L."/>
            <person name="Westerberg I."/>
            <person name="Brannstrom I.O."/>
            <person name="Guillou S."/>
            <person name="Cros-Aarteil S."/>
            <person name="Calhoun S."/>
            <person name="Haridas S."/>
            <person name="Kuo A."/>
            <person name="Mondo S."/>
            <person name="Pangilinan J."/>
            <person name="Riley R."/>
            <person name="Labutti K."/>
            <person name="Andreopoulos B."/>
            <person name="Lipzen A."/>
            <person name="Chen C."/>
            <person name="Yanf M."/>
            <person name="Daum C."/>
            <person name="Ng V."/>
            <person name="Clum A."/>
            <person name="Steindorff A."/>
            <person name="Ohm R."/>
            <person name="Martin F."/>
            <person name="Silar P."/>
            <person name="Natvig D."/>
            <person name="Lalanne C."/>
            <person name="Gautier V."/>
            <person name="Ament-Velasquez S.L."/>
            <person name="Kruys A."/>
            <person name="Hutchinson M.I."/>
            <person name="Powell A.J."/>
            <person name="Barry K."/>
            <person name="Miller A.N."/>
            <person name="Grigoriev I.V."/>
            <person name="Debuchy R."/>
            <person name="Gladieux P."/>
            <person name="Thoren M.H."/>
            <person name="Johannesson H."/>
        </authorList>
    </citation>
    <scope>NUCLEOTIDE SEQUENCE</scope>
    <source>
        <strain evidence="3">8032-3</strain>
    </source>
</reference>
<dbReference type="EMBL" id="MU838999">
    <property type="protein sequence ID" value="KAK1770809.1"/>
    <property type="molecule type" value="Genomic_DNA"/>
</dbReference>